<evidence type="ECO:0000313" key="1">
    <source>
        <dbReference type="EMBL" id="KAI4310811.1"/>
    </source>
</evidence>
<protein>
    <submittedName>
        <fullName evidence="1">Uncharacterized protein</fullName>
    </submittedName>
</protein>
<name>A0ACB9LHL0_9MYRT</name>
<sequence length="71" mass="7936">MRWALVLVPSAEKRVLEAVADAHCYQAINPIPSRNFWKGPGERTNGGGAKADIIIQPPKIKVYDHSLRKQK</sequence>
<proteinExistence type="predicted"/>
<organism evidence="1 2">
    <name type="scientific">Melastoma candidum</name>
    <dbReference type="NCBI Taxonomy" id="119954"/>
    <lineage>
        <taxon>Eukaryota</taxon>
        <taxon>Viridiplantae</taxon>
        <taxon>Streptophyta</taxon>
        <taxon>Embryophyta</taxon>
        <taxon>Tracheophyta</taxon>
        <taxon>Spermatophyta</taxon>
        <taxon>Magnoliopsida</taxon>
        <taxon>eudicotyledons</taxon>
        <taxon>Gunneridae</taxon>
        <taxon>Pentapetalae</taxon>
        <taxon>rosids</taxon>
        <taxon>malvids</taxon>
        <taxon>Myrtales</taxon>
        <taxon>Melastomataceae</taxon>
        <taxon>Melastomatoideae</taxon>
        <taxon>Melastomateae</taxon>
        <taxon>Melastoma</taxon>
    </lineage>
</organism>
<dbReference type="EMBL" id="CM042890">
    <property type="protein sequence ID" value="KAI4310811.1"/>
    <property type="molecule type" value="Genomic_DNA"/>
</dbReference>
<gene>
    <name evidence="1" type="ORF">MLD38_035762</name>
</gene>
<comment type="caution">
    <text evidence="1">The sequence shown here is derived from an EMBL/GenBank/DDBJ whole genome shotgun (WGS) entry which is preliminary data.</text>
</comment>
<accession>A0ACB9LHL0</accession>
<evidence type="ECO:0000313" key="2">
    <source>
        <dbReference type="Proteomes" id="UP001057402"/>
    </source>
</evidence>
<reference evidence="2" key="1">
    <citation type="journal article" date="2023" name="Front. Plant Sci.">
        <title>Chromosomal-level genome assembly of Melastoma candidum provides insights into trichome evolution.</title>
        <authorList>
            <person name="Zhong Y."/>
            <person name="Wu W."/>
            <person name="Sun C."/>
            <person name="Zou P."/>
            <person name="Liu Y."/>
            <person name="Dai S."/>
            <person name="Zhou R."/>
        </authorList>
    </citation>
    <scope>NUCLEOTIDE SEQUENCE [LARGE SCALE GENOMIC DNA]</scope>
</reference>
<keyword evidence="2" id="KW-1185">Reference proteome</keyword>
<dbReference type="Proteomes" id="UP001057402">
    <property type="component" value="Chromosome 11"/>
</dbReference>